<accession>A0ABP4KZA3</accession>
<dbReference type="InterPro" id="IPR036890">
    <property type="entry name" value="HATPase_C_sf"/>
</dbReference>
<sequence length="339" mass="37306">MGELKSIKSVAAELGLSPSRIRQLTDAGVFTADRTSGGHRRYDIEATRSAWMNHRLGRTTVAVQHQEPSELLFQREFELDGLAEDRVWSIVKPKLDLIAGGPAEQILAYAFTEMLNNAIDHSGGAYVDVSAFASEGGLRVMIQDDGRGAFAHLAHGLGLPDNFTAIQELTKGKRTTAPDRHTGEGIFFTSKAVDVFRLSANGIDWTVDNLRNDQAVGVSRVVEGTTVSLELDPATDRDLSQLFQEFTIDYEFSRSRPVVKLFEFGVTFVSRSEAKRLLAGMEVFSEVEVDFTGVESVGQAFVDEMLRVWPRLHPGTVISPTGMNSAVDFMVKRGLTPRP</sequence>
<evidence type="ECO:0000313" key="3">
    <source>
        <dbReference type="EMBL" id="GAA1511189.1"/>
    </source>
</evidence>
<evidence type="ECO:0000313" key="4">
    <source>
        <dbReference type="Proteomes" id="UP001500363"/>
    </source>
</evidence>
<protein>
    <recommendedName>
        <fullName evidence="5">DUF4325 domain-containing protein</fullName>
    </recommendedName>
</protein>
<evidence type="ECO:0008006" key="5">
    <source>
        <dbReference type="Google" id="ProtNLM"/>
    </source>
</evidence>
<dbReference type="Proteomes" id="UP001500363">
    <property type="component" value="Unassembled WGS sequence"/>
</dbReference>
<dbReference type="Pfam" id="PF14213">
    <property type="entry name" value="DUF4325"/>
    <property type="match status" value="1"/>
</dbReference>
<keyword evidence="4" id="KW-1185">Reference proteome</keyword>
<feature type="domain" description="DUF4325" evidence="2">
    <location>
        <begin position="273"/>
        <end position="327"/>
    </location>
</feature>
<dbReference type="SUPFAM" id="SSF46955">
    <property type="entry name" value="Putative DNA-binding domain"/>
    <property type="match status" value="1"/>
</dbReference>
<feature type="domain" description="HTH merR-type" evidence="1">
    <location>
        <begin position="6"/>
        <end position="42"/>
    </location>
</feature>
<dbReference type="CDD" id="cd00592">
    <property type="entry name" value="HTH_MerR-like"/>
    <property type="match status" value="1"/>
</dbReference>
<proteinExistence type="predicted"/>
<dbReference type="Gene3D" id="1.10.1660.10">
    <property type="match status" value="1"/>
</dbReference>
<evidence type="ECO:0000259" key="1">
    <source>
        <dbReference type="Pfam" id="PF00376"/>
    </source>
</evidence>
<name>A0ABP4KZA3_9ACTN</name>
<dbReference type="InterPro" id="IPR009061">
    <property type="entry name" value="DNA-bd_dom_put_sf"/>
</dbReference>
<dbReference type="SUPFAM" id="SSF55874">
    <property type="entry name" value="ATPase domain of HSP90 chaperone/DNA topoisomerase II/histidine kinase"/>
    <property type="match status" value="1"/>
</dbReference>
<dbReference type="Gene3D" id="3.30.565.10">
    <property type="entry name" value="Histidine kinase-like ATPase, C-terminal domain"/>
    <property type="match status" value="1"/>
</dbReference>
<gene>
    <name evidence="3" type="ORF">GCM10009741_05520</name>
</gene>
<organism evidence="3 4">
    <name type="scientific">Kribbella lupini</name>
    <dbReference type="NCBI Taxonomy" id="291602"/>
    <lineage>
        <taxon>Bacteria</taxon>
        <taxon>Bacillati</taxon>
        <taxon>Actinomycetota</taxon>
        <taxon>Actinomycetes</taxon>
        <taxon>Propionibacteriales</taxon>
        <taxon>Kribbellaceae</taxon>
        <taxon>Kribbella</taxon>
    </lineage>
</organism>
<reference evidence="4" key="1">
    <citation type="journal article" date="2019" name="Int. J. Syst. Evol. Microbiol.">
        <title>The Global Catalogue of Microorganisms (GCM) 10K type strain sequencing project: providing services to taxonomists for standard genome sequencing and annotation.</title>
        <authorList>
            <consortium name="The Broad Institute Genomics Platform"/>
            <consortium name="The Broad Institute Genome Sequencing Center for Infectious Disease"/>
            <person name="Wu L."/>
            <person name="Ma J."/>
        </authorList>
    </citation>
    <scope>NUCLEOTIDE SEQUENCE [LARGE SCALE GENOMIC DNA]</scope>
    <source>
        <strain evidence="4">JCM 14303</strain>
    </source>
</reference>
<evidence type="ECO:0000259" key="2">
    <source>
        <dbReference type="Pfam" id="PF14213"/>
    </source>
</evidence>
<dbReference type="RefSeq" id="WP_344168766.1">
    <property type="nucleotide sequence ID" value="NZ_BAAANC010000001.1"/>
</dbReference>
<dbReference type="EMBL" id="BAAANC010000001">
    <property type="protein sequence ID" value="GAA1511189.1"/>
    <property type="molecule type" value="Genomic_DNA"/>
</dbReference>
<dbReference type="Pfam" id="PF00376">
    <property type="entry name" value="MerR"/>
    <property type="match status" value="1"/>
</dbReference>
<comment type="caution">
    <text evidence="3">The sequence shown here is derived from an EMBL/GenBank/DDBJ whole genome shotgun (WGS) entry which is preliminary data.</text>
</comment>
<dbReference type="InterPro" id="IPR000551">
    <property type="entry name" value="MerR-type_HTH_dom"/>
</dbReference>
<dbReference type="InterPro" id="IPR025474">
    <property type="entry name" value="DUF4325"/>
</dbReference>